<evidence type="ECO:0000313" key="2">
    <source>
        <dbReference type="Proteomes" id="UP001341840"/>
    </source>
</evidence>
<sequence length="315" mass="36892">MITEVLRRSDYQTACKCRLLSRAWNMKLQSYEFLSEHYQRWSLPQSSVFIHLYFPQWMADRNSFVRVSLKEGKVLALPSVSSFCPGQVVRVHGIVNGNMCLTLELNRTCERLAVWNMFTGKTREIPALPAFSCKILRSQFAFTYLPKSIYYCIIHIFKAELPHIPNSIVAYSAVTKGIDLYTIPDKCKSGKHKLLMLNNQVCIASYPLDEDYYSLTVWALHKISEKNVRWEFKCKLDDMRIYDNPMLFLKEDLVGQIDENEQDGEELRELIVCTYRPDEKHDRSNLIIQDWKQRLQVRYLQEYCPSCNVPILSTS</sequence>
<evidence type="ECO:0008006" key="3">
    <source>
        <dbReference type="Google" id="ProtNLM"/>
    </source>
</evidence>
<accession>A0ABU6XPP7</accession>
<protein>
    <recommendedName>
        <fullName evidence="3">F-box protein</fullName>
    </recommendedName>
</protein>
<evidence type="ECO:0000313" key="1">
    <source>
        <dbReference type="EMBL" id="MED6198803.1"/>
    </source>
</evidence>
<proteinExistence type="predicted"/>
<comment type="caution">
    <text evidence="1">The sequence shown here is derived from an EMBL/GenBank/DDBJ whole genome shotgun (WGS) entry which is preliminary data.</text>
</comment>
<name>A0ABU6XPP7_9FABA</name>
<gene>
    <name evidence="1" type="ORF">PIB30_069945</name>
</gene>
<keyword evidence="2" id="KW-1185">Reference proteome</keyword>
<organism evidence="1 2">
    <name type="scientific">Stylosanthes scabra</name>
    <dbReference type="NCBI Taxonomy" id="79078"/>
    <lineage>
        <taxon>Eukaryota</taxon>
        <taxon>Viridiplantae</taxon>
        <taxon>Streptophyta</taxon>
        <taxon>Embryophyta</taxon>
        <taxon>Tracheophyta</taxon>
        <taxon>Spermatophyta</taxon>
        <taxon>Magnoliopsida</taxon>
        <taxon>eudicotyledons</taxon>
        <taxon>Gunneridae</taxon>
        <taxon>Pentapetalae</taxon>
        <taxon>rosids</taxon>
        <taxon>fabids</taxon>
        <taxon>Fabales</taxon>
        <taxon>Fabaceae</taxon>
        <taxon>Papilionoideae</taxon>
        <taxon>50 kb inversion clade</taxon>
        <taxon>dalbergioids sensu lato</taxon>
        <taxon>Dalbergieae</taxon>
        <taxon>Pterocarpus clade</taxon>
        <taxon>Stylosanthes</taxon>
    </lineage>
</organism>
<dbReference type="Proteomes" id="UP001341840">
    <property type="component" value="Unassembled WGS sequence"/>
</dbReference>
<dbReference type="EMBL" id="JASCZI010212226">
    <property type="protein sequence ID" value="MED6198803.1"/>
    <property type="molecule type" value="Genomic_DNA"/>
</dbReference>
<reference evidence="1 2" key="1">
    <citation type="journal article" date="2023" name="Plants (Basel)">
        <title>Bridging the Gap: Combining Genomics and Transcriptomics Approaches to Understand Stylosanthes scabra, an Orphan Legume from the Brazilian Caatinga.</title>
        <authorList>
            <person name="Ferreira-Neto J.R.C."/>
            <person name="da Silva M.D."/>
            <person name="Binneck E."/>
            <person name="de Melo N.F."/>
            <person name="da Silva R.H."/>
            <person name="de Melo A.L.T.M."/>
            <person name="Pandolfi V."/>
            <person name="Bustamante F.O."/>
            <person name="Brasileiro-Vidal A.C."/>
            <person name="Benko-Iseppon A.M."/>
        </authorList>
    </citation>
    <scope>NUCLEOTIDE SEQUENCE [LARGE SCALE GENOMIC DNA]</scope>
    <source>
        <tissue evidence="1">Leaves</tissue>
    </source>
</reference>